<reference evidence="1 2" key="1">
    <citation type="submission" date="2018-04" db="EMBL/GenBank/DDBJ databases">
        <title>Pedobacter chongqingensis sp. nov., isolated from a rottenly hemp rope.</title>
        <authorList>
            <person name="Cai Y."/>
        </authorList>
    </citation>
    <scope>NUCLEOTIDE SEQUENCE [LARGE SCALE GENOMIC DNA]</scope>
    <source>
        <strain evidence="1 2">FJ4-8</strain>
    </source>
</reference>
<evidence type="ECO:0000313" key="2">
    <source>
        <dbReference type="Proteomes" id="UP000245647"/>
    </source>
</evidence>
<protein>
    <submittedName>
        <fullName evidence="1">Uncharacterized protein</fullName>
    </submittedName>
</protein>
<gene>
    <name evidence="1" type="ORF">DDR33_07825</name>
</gene>
<organism evidence="1 2">
    <name type="scientific">Pararcticibacter amylolyticus</name>
    <dbReference type="NCBI Taxonomy" id="2173175"/>
    <lineage>
        <taxon>Bacteria</taxon>
        <taxon>Pseudomonadati</taxon>
        <taxon>Bacteroidota</taxon>
        <taxon>Sphingobacteriia</taxon>
        <taxon>Sphingobacteriales</taxon>
        <taxon>Sphingobacteriaceae</taxon>
        <taxon>Pararcticibacter</taxon>
    </lineage>
</organism>
<dbReference type="EMBL" id="QEAS01000005">
    <property type="protein sequence ID" value="PWG81274.1"/>
    <property type="molecule type" value="Genomic_DNA"/>
</dbReference>
<dbReference type="AlphaFoldDB" id="A0A2U2PJ30"/>
<evidence type="ECO:0000313" key="1">
    <source>
        <dbReference type="EMBL" id="PWG81274.1"/>
    </source>
</evidence>
<proteinExistence type="predicted"/>
<dbReference type="RefSeq" id="WP_109415216.1">
    <property type="nucleotide sequence ID" value="NZ_QEAS01000005.1"/>
</dbReference>
<accession>A0A2U2PJ30</accession>
<sequence length="76" mass="8754">MFRRCLSFRYPGFFFGSTVQTVQAQQKEAALMIEREVKTPLKLTLAEMGTFPLALLILKDKDERENTCFTKDTLCS</sequence>
<keyword evidence="2" id="KW-1185">Reference proteome</keyword>
<name>A0A2U2PJ30_9SPHI</name>
<comment type="caution">
    <text evidence="1">The sequence shown here is derived from an EMBL/GenBank/DDBJ whole genome shotgun (WGS) entry which is preliminary data.</text>
</comment>
<dbReference type="Proteomes" id="UP000245647">
    <property type="component" value="Unassembled WGS sequence"/>
</dbReference>